<evidence type="ECO:0000256" key="1">
    <source>
        <dbReference type="ARBA" id="ARBA00009776"/>
    </source>
</evidence>
<evidence type="ECO:0000313" key="12">
    <source>
        <dbReference type="EMBL" id="QSX07598.1"/>
    </source>
</evidence>
<comment type="catalytic activity">
    <reaction evidence="9 10">
        <text>dTMP + ATP = dTDP + ADP</text>
        <dbReference type="Rhea" id="RHEA:13517"/>
        <dbReference type="ChEBI" id="CHEBI:30616"/>
        <dbReference type="ChEBI" id="CHEBI:58369"/>
        <dbReference type="ChEBI" id="CHEBI:63528"/>
        <dbReference type="ChEBI" id="CHEBI:456216"/>
        <dbReference type="EC" id="2.7.4.9"/>
    </reaction>
</comment>
<dbReference type="GO" id="GO:0006233">
    <property type="term" value="P:dTDP biosynthetic process"/>
    <property type="evidence" value="ECO:0007669"/>
    <property type="project" value="InterPro"/>
</dbReference>
<dbReference type="HAMAP" id="MF_00165">
    <property type="entry name" value="Thymidylate_kinase"/>
    <property type="match status" value="1"/>
</dbReference>
<dbReference type="GO" id="GO:0006227">
    <property type="term" value="P:dUDP biosynthetic process"/>
    <property type="evidence" value="ECO:0007669"/>
    <property type="project" value="TreeGrafter"/>
</dbReference>
<evidence type="ECO:0000256" key="10">
    <source>
        <dbReference type="HAMAP-Rule" id="MF_00165"/>
    </source>
</evidence>
<dbReference type="PANTHER" id="PTHR10344">
    <property type="entry name" value="THYMIDYLATE KINASE"/>
    <property type="match status" value="1"/>
</dbReference>
<keyword evidence="5 10" id="KW-0545">Nucleotide biosynthesis</keyword>
<protein>
    <recommendedName>
        <fullName evidence="3 10">Thymidylate kinase</fullName>
        <ecNumber evidence="2 10">2.7.4.9</ecNumber>
    </recommendedName>
    <alternativeName>
        <fullName evidence="10">dTMP kinase</fullName>
    </alternativeName>
</protein>
<dbReference type="GO" id="GO:0005524">
    <property type="term" value="F:ATP binding"/>
    <property type="evidence" value="ECO:0007669"/>
    <property type="project" value="UniProtKB-UniRule"/>
</dbReference>
<dbReference type="GO" id="GO:0006235">
    <property type="term" value="P:dTTP biosynthetic process"/>
    <property type="evidence" value="ECO:0007669"/>
    <property type="project" value="UniProtKB-UniRule"/>
</dbReference>
<dbReference type="Gene3D" id="3.40.50.300">
    <property type="entry name" value="P-loop containing nucleotide triphosphate hydrolases"/>
    <property type="match status" value="1"/>
</dbReference>
<comment type="function">
    <text evidence="10">Phosphorylation of dTMP to form dTDP in both de novo and salvage pathways of dTTP synthesis.</text>
</comment>
<comment type="caution">
    <text evidence="10">Lacks conserved residue(s) required for the propagation of feature annotation.</text>
</comment>
<keyword evidence="4 10" id="KW-0808">Transferase</keyword>
<dbReference type="SUPFAM" id="SSF52540">
    <property type="entry name" value="P-loop containing nucleoside triphosphate hydrolases"/>
    <property type="match status" value="1"/>
</dbReference>
<dbReference type="FunFam" id="3.40.50.300:FF:002288">
    <property type="entry name" value="Probable thymidylate kinase"/>
    <property type="match status" value="1"/>
</dbReference>
<dbReference type="PANTHER" id="PTHR10344:SF4">
    <property type="entry name" value="UMP-CMP KINASE 2, MITOCHONDRIAL"/>
    <property type="match status" value="1"/>
</dbReference>
<evidence type="ECO:0000256" key="7">
    <source>
        <dbReference type="ARBA" id="ARBA00022777"/>
    </source>
</evidence>
<dbReference type="InterPro" id="IPR039430">
    <property type="entry name" value="Thymidylate_kin-like_dom"/>
</dbReference>
<proteinExistence type="inferred from homology"/>
<dbReference type="EC" id="2.7.4.9" evidence="2 10"/>
<reference evidence="12" key="1">
    <citation type="submission" date="2021-03" db="EMBL/GenBank/DDBJ databases">
        <title>Alkalibacter marinus sp. nov., isolated from tidal flat sediment.</title>
        <authorList>
            <person name="Namirimu T."/>
            <person name="Yang J.-A."/>
            <person name="Yang S.-H."/>
            <person name="Kim Y.-J."/>
            <person name="Kwon K.K."/>
        </authorList>
    </citation>
    <scope>NUCLEOTIDE SEQUENCE</scope>
    <source>
        <strain evidence="12">ES005</strain>
    </source>
</reference>
<evidence type="ECO:0000256" key="4">
    <source>
        <dbReference type="ARBA" id="ARBA00022679"/>
    </source>
</evidence>
<dbReference type="Proteomes" id="UP000663499">
    <property type="component" value="Chromosome"/>
</dbReference>
<dbReference type="GO" id="GO:0004798">
    <property type="term" value="F:dTMP kinase activity"/>
    <property type="evidence" value="ECO:0007669"/>
    <property type="project" value="UniProtKB-UniRule"/>
</dbReference>
<dbReference type="AlphaFoldDB" id="A0A975AH37"/>
<comment type="similarity">
    <text evidence="1 10">Belongs to the thymidylate kinase family.</text>
</comment>
<name>A0A975AH37_9FIRM</name>
<keyword evidence="7 10" id="KW-0418">Kinase</keyword>
<dbReference type="Pfam" id="PF02223">
    <property type="entry name" value="Thymidylate_kin"/>
    <property type="match status" value="1"/>
</dbReference>
<evidence type="ECO:0000256" key="6">
    <source>
        <dbReference type="ARBA" id="ARBA00022741"/>
    </source>
</evidence>
<keyword evidence="13" id="KW-1185">Reference proteome</keyword>
<accession>A0A975AH37</accession>
<sequence length="230" mass="26834">MSKGKLIVIEGVDGSGKETQSRLLHQYLLREKTPVLHLSYPRYEKESSALVKMYLRGDFGSDPDAISPYVSSTFFAADRYASYKTEYEAFYMDGGWVLADRFTTSNMIHQGGKIADLKERKEFLDWLVDYEYRLYEIPRPDVVFFLDLPPEISLERIRERSNKITKEKEKDIHESNRQHLFHAYEAACRIAGEQGWHRIDCMDGNRQRSVEEIHGEIVHHIKKLGGQDRV</sequence>
<feature type="domain" description="Thymidylate kinase-like" evidence="11">
    <location>
        <begin position="9"/>
        <end position="189"/>
    </location>
</feature>
<evidence type="ECO:0000256" key="5">
    <source>
        <dbReference type="ARBA" id="ARBA00022727"/>
    </source>
</evidence>
<dbReference type="EMBL" id="CP071444">
    <property type="protein sequence ID" value="QSX07598.1"/>
    <property type="molecule type" value="Genomic_DNA"/>
</dbReference>
<dbReference type="InterPro" id="IPR018094">
    <property type="entry name" value="Thymidylate_kinase"/>
</dbReference>
<evidence type="ECO:0000256" key="8">
    <source>
        <dbReference type="ARBA" id="ARBA00022840"/>
    </source>
</evidence>
<evidence type="ECO:0000256" key="2">
    <source>
        <dbReference type="ARBA" id="ARBA00012980"/>
    </source>
</evidence>
<dbReference type="KEGG" id="alka:J0B03_07075"/>
<evidence type="ECO:0000256" key="9">
    <source>
        <dbReference type="ARBA" id="ARBA00048743"/>
    </source>
</evidence>
<dbReference type="InterPro" id="IPR027417">
    <property type="entry name" value="P-loop_NTPase"/>
</dbReference>
<evidence type="ECO:0000313" key="13">
    <source>
        <dbReference type="Proteomes" id="UP000663499"/>
    </source>
</evidence>
<keyword evidence="8 10" id="KW-0067">ATP-binding</keyword>
<evidence type="ECO:0000256" key="3">
    <source>
        <dbReference type="ARBA" id="ARBA00017144"/>
    </source>
</evidence>
<keyword evidence="6 10" id="KW-0547">Nucleotide-binding</keyword>
<evidence type="ECO:0000259" key="11">
    <source>
        <dbReference type="Pfam" id="PF02223"/>
    </source>
</evidence>
<organism evidence="12 13">
    <name type="scientific">Alkalibacter rhizosphaerae</name>
    <dbReference type="NCBI Taxonomy" id="2815577"/>
    <lineage>
        <taxon>Bacteria</taxon>
        <taxon>Bacillati</taxon>
        <taxon>Bacillota</taxon>
        <taxon>Clostridia</taxon>
        <taxon>Eubacteriales</taxon>
        <taxon>Eubacteriaceae</taxon>
        <taxon>Alkalibacter</taxon>
    </lineage>
</organism>
<dbReference type="CDD" id="cd01672">
    <property type="entry name" value="TMPK"/>
    <property type="match status" value="1"/>
</dbReference>
<dbReference type="GO" id="GO:0005829">
    <property type="term" value="C:cytosol"/>
    <property type="evidence" value="ECO:0007669"/>
    <property type="project" value="TreeGrafter"/>
</dbReference>
<dbReference type="RefSeq" id="WP_207298940.1">
    <property type="nucleotide sequence ID" value="NZ_CP071444.1"/>
</dbReference>
<gene>
    <name evidence="10" type="primary">tmk</name>
    <name evidence="12" type="ORF">J0B03_07075</name>
</gene>